<evidence type="ECO:0000256" key="1">
    <source>
        <dbReference type="SAM" id="Coils"/>
    </source>
</evidence>
<dbReference type="GO" id="GO:0000150">
    <property type="term" value="F:DNA strand exchange activity"/>
    <property type="evidence" value="ECO:0007669"/>
    <property type="project" value="InterPro"/>
</dbReference>
<dbReference type="InterPro" id="IPR011109">
    <property type="entry name" value="DNA_bind_recombinase_dom"/>
</dbReference>
<dbReference type="PANTHER" id="PTHR30461">
    <property type="entry name" value="DNA-INVERTASE FROM LAMBDOID PROPHAGE"/>
    <property type="match status" value="1"/>
</dbReference>
<evidence type="ECO:0000259" key="2">
    <source>
        <dbReference type="PROSITE" id="PS51736"/>
    </source>
</evidence>
<sequence length="518" mass="60656">MNKVWNIGIYARVSTEKVEQSESVASQVGNLKEWIIQAAKKDKYSVYNLIKIYEDNGISGSTIDRYAFKRMAEDIENKKINMVLTRDLSRFSRNYLEAGEYIEKYFKLNNIRFVAVLDNVDNSLVEDDDIIPFKNLINEMYIKDSSRKIKSALRERMQRGSSIASKPPYGYKYEKIYNGEQKTNLLVPEGGETTETIKEIFSLYLKGWGAGKIATYLNQKGIATPSSKIENYARSKFGIWTNNTIFSILQNHKYGGFLVQQKYRKVSYKMKEVKKTSQEDWVWSGEFEGIIDKETFNRVQEMLKKRSNGYRYKGEVIHPFSSVLRCGTCGGSLSYRKKFEGYKCTLSQSGAKRCTCHSIKEKDLISQIQSDIRTMIDKSINKEKYYNKVENIKIEQDNTKEIREIESELEKLDVKFAKMYEDKLNDLISERNFANFIKLIQEKQEKLIKRKEEIENIMDKSQDNTDITSIYREELNKLFNLEEIERSFVETIIDKIVVNEDSETKEKSIDIYYKFNKN</sequence>
<dbReference type="InterPro" id="IPR036162">
    <property type="entry name" value="Resolvase-like_N_sf"/>
</dbReference>
<dbReference type="PROSITE" id="PS51737">
    <property type="entry name" value="RECOMBINASE_DNA_BIND"/>
    <property type="match status" value="1"/>
</dbReference>
<dbReference type="Proteomes" id="UP000474042">
    <property type="component" value="Unassembled WGS sequence"/>
</dbReference>
<comment type="caution">
    <text evidence="4">The sequence shown here is derived from an EMBL/GenBank/DDBJ whole genome shotgun (WGS) entry which is preliminary data.</text>
</comment>
<evidence type="ECO:0000313" key="4">
    <source>
        <dbReference type="EMBL" id="GEQ23453.1"/>
    </source>
</evidence>
<dbReference type="GO" id="GO:0003677">
    <property type="term" value="F:DNA binding"/>
    <property type="evidence" value="ECO:0007669"/>
    <property type="project" value="InterPro"/>
</dbReference>
<evidence type="ECO:0000313" key="5">
    <source>
        <dbReference type="EMBL" id="NAS19712.1"/>
    </source>
</evidence>
<evidence type="ECO:0000313" key="7">
    <source>
        <dbReference type="Proteomes" id="UP000474042"/>
    </source>
</evidence>
<keyword evidence="1" id="KW-0175">Coiled coil</keyword>
<name>A0A512TTJ6_CLOBU</name>
<gene>
    <name evidence="4" type="primary">tndX</name>
    <name evidence="4" type="ORF">CBU02nite_39590</name>
    <name evidence="5" type="ORF">GND98_018160</name>
</gene>
<dbReference type="Gene3D" id="3.90.1750.20">
    <property type="entry name" value="Putative Large Serine Recombinase, Chain B, Domain 2"/>
    <property type="match status" value="1"/>
</dbReference>
<dbReference type="InterPro" id="IPR006119">
    <property type="entry name" value="Resolv_N"/>
</dbReference>
<dbReference type="PANTHER" id="PTHR30461:SF23">
    <property type="entry name" value="DNA RECOMBINASE-RELATED"/>
    <property type="match status" value="1"/>
</dbReference>
<dbReference type="Pfam" id="PF13408">
    <property type="entry name" value="Zn_ribbon_recom"/>
    <property type="match status" value="1"/>
</dbReference>
<dbReference type="Pfam" id="PF00239">
    <property type="entry name" value="Resolvase"/>
    <property type="match status" value="1"/>
</dbReference>
<feature type="domain" description="Resolvase/invertase-type recombinase catalytic" evidence="2">
    <location>
        <begin position="6"/>
        <end position="160"/>
    </location>
</feature>
<accession>A0A512TTJ6</accession>
<dbReference type="PROSITE" id="PS51736">
    <property type="entry name" value="RECOMBINASES_3"/>
    <property type="match status" value="1"/>
</dbReference>
<dbReference type="Pfam" id="PF07508">
    <property type="entry name" value="Recombinase"/>
    <property type="match status" value="1"/>
</dbReference>
<dbReference type="Proteomes" id="UP000321089">
    <property type="component" value="Unassembled WGS sequence"/>
</dbReference>
<proteinExistence type="predicted"/>
<dbReference type="AlphaFoldDB" id="A0A512TTJ6"/>
<dbReference type="RefSeq" id="WP_146869402.1">
    <property type="nucleotide sequence ID" value="NZ_BKBC01000119.1"/>
</dbReference>
<evidence type="ECO:0000259" key="3">
    <source>
        <dbReference type="PROSITE" id="PS51737"/>
    </source>
</evidence>
<feature type="coiled-coil region" evidence="1">
    <location>
        <begin position="395"/>
        <end position="464"/>
    </location>
</feature>
<dbReference type="SMART" id="SM00857">
    <property type="entry name" value="Resolvase"/>
    <property type="match status" value="1"/>
</dbReference>
<organism evidence="4 6">
    <name type="scientific">Clostridium butyricum</name>
    <dbReference type="NCBI Taxonomy" id="1492"/>
    <lineage>
        <taxon>Bacteria</taxon>
        <taxon>Bacillati</taxon>
        <taxon>Bacillota</taxon>
        <taxon>Clostridia</taxon>
        <taxon>Eubacteriales</taxon>
        <taxon>Clostridiaceae</taxon>
        <taxon>Clostridium</taxon>
    </lineage>
</organism>
<reference evidence="4 6" key="1">
    <citation type="submission" date="2019-07" db="EMBL/GenBank/DDBJ databases">
        <title>Whole genome shotgun sequence of Clostridium butyricum NBRC 3858.</title>
        <authorList>
            <person name="Hosoyama A."/>
            <person name="Uohara A."/>
            <person name="Ohji S."/>
            <person name="Ichikawa N."/>
        </authorList>
    </citation>
    <scope>NUCLEOTIDE SEQUENCE [LARGE SCALE GENOMIC DNA]</scope>
    <source>
        <strain evidence="4 6">NBRC 3858</strain>
    </source>
</reference>
<dbReference type="InterPro" id="IPR038109">
    <property type="entry name" value="DNA_bind_recomb_sf"/>
</dbReference>
<reference evidence="5 7" key="2">
    <citation type="submission" date="2020-01" db="EMBL/GenBank/DDBJ databases">
        <title>Genome sequence of a 1,3-propanediol producer, Clostridium butyricum S3.</title>
        <authorList>
            <person name="Zhou J."/>
        </authorList>
    </citation>
    <scope>NUCLEOTIDE SEQUENCE [LARGE SCALE GENOMIC DNA]</scope>
    <source>
        <strain evidence="5 7">S3</strain>
    </source>
</reference>
<dbReference type="InterPro" id="IPR025827">
    <property type="entry name" value="Zn_ribbon_recom_dom"/>
</dbReference>
<feature type="domain" description="Recombinase" evidence="3">
    <location>
        <begin position="168"/>
        <end position="309"/>
    </location>
</feature>
<protein>
    <submittedName>
        <fullName evidence="4 5">Recombinase</fullName>
    </submittedName>
</protein>
<dbReference type="EMBL" id="BKBC01000119">
    <property type="protein sequence ID" value="GEQ23453.1"/>
    <property type="molecule type" value="Genomic_DNA"/>
</dbReference>
<dbReference type="Gene3D" id="3.40.50.1390">
    <property type="entry name" value="Resolvase, N-terminal catalytic domain"/>
    <property type="match status" value="1"/>
</dbReference>
<dbReference type="SUPFAM" id="SSF53041">
    <property type="entry name" value="Resolvase-like"/>
    <property type="match status" value="1"/>
</dbReference>
<evidence type="ECO:0000313" key="6">
    <source>
        <dbReference type="Proteomes" id="UP000321089"/>
    </source>
</evidence>
<dbReference type="EMBL" id="WOFV02000095">
    <property type="protein sequence ID" value="NAS19712.1"/>
    <property type="molecule type" value="Genomic_DNA"/>
</dbReference>
<dbReference type="InterPro" id="IPR050639">
    <property type="entry name" value="SSR_resolvase"/>
</dbReference>